<dbReference type="Gene3D" id="1.10.510.10">
    <property type="entry name" value="Transferase(Phosphotransferase) domain 1"/>
    <property type="match status" value="1"/>
</dbReference>
<dbReference type="GO" id="GO:0005524">
    <property type="term" value="F:ATP binding"/>
    <property type="evidence" value="ECO:0007669"/>
    <property type="project" value="UniProtKB-KW"/>
</dbReference>
<dbReference type="GO" id="GO:0005886">
    <property type="term" value="C:plasma membrane"/>
    <property type="evidence" value="ECO:0007669"/>
    <property type="project" value="TreeGrafter"/>
</dbReference>
<evidence type="ECO:0000313" key="19">
    <source>
        <dbReference type="Proteomes" id="UP001187192"/>
    </source>
</evidence>
<dbReference type="InterPro" id="IPR011009">
    <property type="entry name" value="Kinase-like_dom_sf"/>
</dbReference>
<comment type="caution">
    <text evidence="18">The sequence shown here is derived from an EMBL/GenBank/DDBJ whole genome shotgun (WGS) entry which is preliminary data.</text>
</comment>
<dbReference type="PANTHER" id="PTHR27002">
    <property type="entry name" value="RECEPTOR-LIKE SERINE/THREONINE-PROTEIN KINASE SD1-8"/>
    <property type="match status" value="1"/>
</dbReference>
<evidence type="ECO:0000313" key="18">
    <source>
        <dbReference type="EMBL" id="GMN49792.1"/>
    </source>
</evidence>
<organism evidence="18 19">
    <name type="scientific">Ficus carica</name>
    <name type="common">Common fig</name>
    <dbReference type="NCBI Taxonomy" id="3494"/>
    <lineage>
        <taxon>Eukaryota</taxon>
        <taxon>Viridiplantae</taxon>
        <taxon>Streptophyta</taxon>
        <taxon>Embryophyta</taxon>
        <taxon>Tracheophyta</taxon>
        <taxon>Spermatophyta</taxon>
        <taxon>Magnoliopsida</taxon>
        <taxon>eudicotyledons</taxon>
        <taxon>Gunneridae</taxon>
        <taxon>Pentapetalae</taxon>
        <taxon>rosids</taxon>
        <taxon>fabids</taxon>
        <taxon>Rosales</taxon>
        <taxon>Moraceae</taxon>
        <taxon>Ficeae</taxon>
        <taxon>Ficus</taxon>
    </lineage>
</organism>
<evidence type="ECO:0000256" key="3">
    <source>
        <dbReference type="ARBA" id="ARBA00022679"/>
    </source>
</evidence>
<dbReference type="Proteomes" id="UP001187192">
    <property type="component" value="Unassembled WGS sequence"/>
</dbReference>
<dbReference type="InterPro" id="IPR038408">
    <property type="entry name" value="GNK2_sf"/>
</dbReference>
<evidence type="ECO:0000256" key="7">
    <source>
        <dbReference type="ARBA" id="ARBA00022741"/>
    </source>
</evidence>
<evidence type="ECO:0000256" key="5">
    <source>
        <dbReference type="ARBA" id="ARBA00022729"/>
    </source>
</evidence>
<evidence type="ECO:0000256" key="10">
    <source>
        <dbReference type="ARBA" id="ARBA00022989"/>
    </source>
</evidence>
<dbReference type="Pfam" id="PF01657">
    <property type="entry name" value="Stress-antifung"/>
    <property type="match status" value="2"/>
</dbReference>
<gene>
    <name evidence="18" type="ORF">TIFTF001_018947</name>
</gene>
<keyword evidence="7" id="KW-0547">Nucleotide-binding</keyword>
<keyword evidence="2" id="KW-0723">Serine/threonine-protein kinase</keyword>
<keyword evidence="12" id="KW-0675">Receptor</keyword>
<feature type="signal peptide" evidence="15">
    <location>
        <begin position="1"/>
        <end position="29"/>
    </location>
</feature>
<keyword evidence="3" id="KW-0808">Transferase</keyword>
<keyword evidence="9" id="KW-0067">ATP-binding</keyword>
<feature type="domain" description="Gnk2-homologous" evidence="17">
    <location>
        <begin position="30"/>
        <end position="133"/>
    </location>
</feature>
<keyword evidence="5 15" id="KW-0732">Signal</keyword>
<keyword evidence="4 14" id="KW-0812">Transmembrane</keyword>
<evidence type="ECO:0000256" key="15">
    <source>
        <dbReference type="SAM" id="SignalP"/>
    </source>
</evidence>
<dbReference type="AlphaFoldDB" id="A0AA88AF27"/>
<comment type="subcellular location">
    <subcellularLocation>
        <location evidence="1">Membrane</location>
        <topology evidence="1">Single-pass membrane protein</topology>
    </subcellularLocation>
</comment>
<feature type="domain" description="Protein kinase" evidence="16">
    <location>
        <begin position="352"/>
        <end position="638"/>
    </location>
</feature>
<keyword evidence="19" id="KW-1185">Reference proteome</keyword>
<feature type="transmembrane region" description="Helical" evidence="14">
    <location>
        <begin position="271"/>
        <end position="293"/>
    </location>
</feature>
<dbReference type="CDD" id="cd14066">
    <property type="entry name" value="STKc_IRAK"/>
    <property type="match status" value="1"/>
</dbReference>
<dbReference type="CDD" id="cd23509">
    <property type="entry name" value="Gnk2-like"/>
    <property type="match status" value="2"/>
</dbReference>
<keyword evidence="10 14" id="KW-1133">Transmembrane helix</keyword>
<dbReference type="FunFam" id="1.10.510.10:FF:000467">
    <property type="entry name" value="Liguleless narrow1"/>
    <property type="match status" value="1"/>
</dbReference>
<feature type="domain" description="Gnk2-homologous" evidence="17">
    <location>
        <begin position="139"/>
        <end position="245"/>
    </location>
</feature>
<evidence type="ECO:0000259" key="16">
    <source>
        <dbReference type="PROSITE" id="PS50011"/>
    </source>
</evidence>
<dbReference type="PROSITE" id="PS51473">
    <property type="entry name" value="GNK2"/>
    <property type="match status" value="2"/>
</dbReference>
<evidence type="ECO:0000256" key="12">
    <source>
        <dbReference type="ARBA" id="ARBA00023170"/>
    </source>
</evidence>
<protein>
    <recommendedName>
        <fullName evidence="20">Cysteine-rich receptor-like protein kinase 10</fullName>
    </recommendedName>
</protein>
<dbReference type="InterPro" id="IPR002902">
    <property type="entry name" value="GNK2"/>
</dbReference>
<dbReference type="EMBL" id="BTGU01000032">
    <property type="protein sequence ID" value="GMN49792.1"/>
    <property type="molecule type" value="Genomic_DNA"/>
</dbReference>
<feature type="chain" id="PRO_5041647337" description="Cysteine-rich receptor-like protein kinase 10" evidence="15">
    <location>
        <begin position="30"/>
        <end position="672"/>
    </location>
</feature>
<accession>A0AA88AF27</accession>
<dbReference type="Gene3D" id="3.30.430.20">
    <property type="entry name" value="Gnk2 domain, C-X8-C-X2-C motif"/>
    <property type="match status" value="2"/>
</dbReference>
<evidence type="ECO:0000256" key="11">
    <source>
        <dbReference type="ARBA" id="ARBA00023136"/>
    </source>
</evidence>
<evidence type="ECO:0008006" key="20">
    <source>
        <dbReference type="Google" id="ProtNLM"/>
    </source>
</evidence>
<dbReference type="InterPro" id="IPR008271">
    <property type="entry name" value="Ser/Thr_kinase_AS"/>
</dbReference>
<evidence type="ECO:0000256" key="13">
    <source>
        <dbReference type="ARBA" id="ARBA00023180"/>
    </source>
</evidence>
<evidence type="ECO:0000256" key="4">
    <source>
        <dbReference type="ARBA" id="ARBA00022692"/>
    </source>
</evidence>
<dbReference type="PROSITE" id="PS00108">
    <property type="entry name" value="PROTEIN_KINASE_ST"/>
    <property type="match status" value="1"/>
</dbReference>
<dbReference type="Pfam" id="PF07714">
    <property type="entry name" value="PK_Tyr_Ser-Thr"/>
    <property type="match status" value="1"/>
</dbReference>
<proteinExistence type="predicted"/>
<dbReference type="Gene3D" id="3.30.200.20">
    <property type="entry name" value="Phosphorylase Kinase, domain 1"/>
    <property type="match status" value="1"/>
</dbReference>
<evidence type="ECO:0000256" key="2">
    <source>
        <dbReference type="ARBA" id="ARBA00022527"/>
    </source>
</evidence>
<evidence type="ECO:0000256" key="1">
    <source>
        <dbReference type="ARBA" id="ARBA00004167"/>
    </source>
</evidence>
<evidence type="ECO:0000256" key="6">
    <source>
        <dbReference type="ARBA" id="ARBA00022737"/>
    </source>
</evidence>
<dbReference type="SMART" id="SM00220">
    <property type="entry name" value="S_TKc"/>
    <property type="match status" value="1"/>
</dbReference>
<dbReference type="InterPro" id="IPR000719">
    <property type="entry name" value="Prot_kinase_dom"/>
</dbReference>
<evidence type="ECO:0000256" key="14">
    <source>
        <dbReference type="SAM" id="Phobius"/>
    </source>
</evidence>
<name>A0AA88AF27_FICCA</name>
<dbReference type="PANTHER" id="PTHR27002:SF679">
    <property type="entry name" value="CYSTEINE-RICH RECEPTOR-LIKE PROTEIN KINASE 10 ISOFORM X1"/>
    <property type="match status" value="1"/>
</dbReference>
<keyword evidence="11 14" id="KW-0472">Membrane</keyword>
<dbReference type="FunFam" id="3.30.200.20:FF:001231">
    <property type="entry name" value="Cysteine-rich receptor-like protein kinase 10"/>
    <property type="match status" value="1"/>
</dbReference>
<keyword evidence="8" id="KW-0418">Kinase</keyword>
<keyword evidence="6" id="KW-0677">Repeat</keyword>
<evidence type="ECO:0000256" key="9">
    <source>
        <dbReference type="ARBA" id="ARBA00022840"/>
    </source>
</evidence>
<evidence type="ECO:0000259" key="17">
    <source>
        <dbReference type="PROSITE" id="PS51473"/>
    </source>
</evidence>
<evidence type="ECO:0000256" key="8">
    <source>
        <dbReference type="ARBA" id="ARBA00022777"/>
    </source>
</evidence>
<keyword evidence="13" id="KW-0325">Glycoprotein</keyword>
<reference evidence="18" key="1">
    <citation type="submission" date="2023-07" db="EMBL/GenBank/DDBJ databases">
        <title>draft genome sequence of fig (Ficus carica).</title>
        <authorList>
            <person name="Takahashi T."/>
            <person name="Nishimura K."/>
        </authorList>
    </citation>
    <scope>NUCLEOTIDE SEQUENCE</scope>
</reference>
<dbReference type="InterPro" id="IPR001245">
    <property type="entry name" value="Ser-Thr/Tyr_kinase_cat_dom"/>
</dbReference>
<dbReference type="SUPFAM" id="SSF56112">
    <property type="entry name" value="Protein kinase-like (PK-like)"/>
    <property type="match status" value="1"/>
</dbReference>
<dbReference type="GO" id="GO:0004674">
    <property type="term" value="F:protein serine/threonine kinase activity"/>
    <property type="evidence" value="ECO:0007669"/>
    <property type="project" value="UniProtKB-KW"/>
</dbReference>
<dbReference type="PROSITE" id="PS50011">
    <property type="entry name" value="PROTEIN_KINASE_DOM"/>
    <property type="match status" value="1"/>
</dbReference>
<sequence>MLSSQNASKTIISLLLYCLVAGLFDHGLSDMPYQFCPENSSHPYDGKFQNNLNNLLNTLASNASLSNFHRASSGNNDSGRLYGLYMCLGYNKNDSCKNCVVTASQNIIKFCQNASAAVAWEDDCQLRYSDKEFFGAFDIDGNTDKHNPTNVSEPEQFKSAVKSILGGLTKQAALDSWPNKYAFGQRQFLDTKITAVVQCTGDLSPNDCKACLEIAIANVSTCCYSYRGARILSKSCYLRYELYDFRVEDSVNQGPAVNWVPKKSRKWNIEMTIILVVSGFAAVLLFGSFVYCLKVKIVSKRGKNDQEFPLRTTEDSNGIDFLQRHMQENEDQKTGELPYIDLASISEATNNFSESNKLGQGGFGPVYKGKLSDGREIAVKRLSSCSEQGSEEFTNEVLLILKLQHKNLVRLLGFCINGEEKLLVYEHMPNGSLDVLLFDEAKRAQLDWSSRLSIISGIAKGMLYLHEDSRLRIIHRDLKASNVLLDSDMNPKISDFGMARIFVGTEGEASTCRLVGTYGYMAPEYAMEGHYSVKSDVFSFGVLLLEIITGKRSAGFQQSKLAPSLIAYAWRLWNDGKALELMDPLLADYCCPDEFVKCVYIGLLCVQEYVHERPTMSSVLVMLNGGSENLRQPERPAFSWGTSDHNYDEINVDILSINSVTVSSVSHQFESR</sequence>